<name>A0A252F4P0_9FIRM</name>
<reference evidence="1 2" key="1">
    <citation type="submission" date="2017-05" db="EMBL/GenBank/DDBJ databases">
        <title>Butyricicoccus porcorum sp. nov. a butyrate-producing bacterium from the swine intestinal tract.</title>
        <authorList>
            <person name="Trachsel J."/>
            <person name="Humphrey S."/>
            <person name="Allen H.K."/>
        </authorList>
    </citation>
    <scope>NUCLEOTIDE SEQUENCE [LARGE SCALE GENOMIC DNA]</scope>
    <source>
        <strain evidence="1">BB10</strain>
    </source>
</reference>
<dbReference type="EMBL" id="NHOC01000005">
    <property type="protein sequence ID" value="OUM20729.1"/>
    <property type="molecule type" value="Genomic_DNA"/>
</dbReference>
<sequence>MAETRADTNKEPDTGAVTTHSARGNLHCITIIGTIEGHQEAPESTKTTKYEHVLPQLAAIEESDDIDGLLILLNTAGGDVEAGLAIAELIAGMHKPTLSLVLGGGHSIGIPLAVAAQRTLIAPSASMMLHPVRISGTVIGAPQTYEYFRQIQSRITRFIVANSSVEEHELSRRMMATDELATDVGTVLGAQEAVDLGLCDAIGTLHDALAWLHDAADKRKAERAEQQETSEKSE</sequence>
<dbReference type="InterPro" id="IPR023562">
    <property type="entry name" value="ClpP/TepA"/>
</dbReference>
<dbReference type="OrthoDB" id="1705851at2"/>
<evidence type="ECO:0000313" key="1">
    <source>
        <dbReference type="EMBL" id="OUM20729.1"/>
    </source>
</evidence>
<proteinExistence type="predicted"/>
<dbReference type="AlphaFoldDB" id="A0A252F4P0"/>
<dbReference type="InterPro" id="IPR029045">
    <property type="entry name" value="ClpP/crotonase-like_dom_sf"/>
</dbReference>
<organism evidence="1 2">
    <name type="scientific">Butyricicoccus porcorum</name>
    <dbReference type="NCBI Taxonomy" id="1945634"/>
    <lineage>
        <taxon>Bacteria</taxon>
        <taxon>Bacillati</taxon>
        <taxon>Bacillota</taxon>
        <taxon>Clostridia</taxon>
        <taxon>Eubacteriales</taxon>
        <taxon>Butyricicoccaceae</taxon>
        <taxon>Butyricicoccus</taxon>
    </lineage>
</organism>
<dbReference type="Pfam" id="PF00574">
    <property type="entry name" value="CLP_protease"/>
    <property type="match status" value="1"/>
</dbReference>
<dbReference type="SUPFAM" id="SSF52096">
    <property type="entry name" value="ClpP/crotonase"/>
    <property type="match status" value="1"/>
</dbReference>
<accession>A0A252F4P0</accession>
<comment type="caution">
    <text evidence="1">The sequence shown here is derived from an EMBL/GenBank/DDBJ whole genome shotgun (WGS) entry which is preliminary data.</text>
</comment>
<dbReference type="RefSeq" id="WP_087019549.1">
    <property type="nucleotide sequence ID" value="NZ_CP178353.1"/>
</dbReference>
<keyword evidence="2" id="KW-1185">Reference proteome</keyword>
<dbReference type="Proteomes" id="UP000194903">
    <property type="component" value="Unassembled WGS sequence"/>
</dbReference>
<gene>
    <name evidence="1" type="ORF">CBW42_07850</name>
</gene>
<evidence type="ECO:0000313" key="2">
    <source>
        <dbReference type="Proteomes" id="UP000194903"/>
    </source>
</evidence>
<dbReference type="Gene3D" id="3.90.226.10">
    <property type="entry name" value="2-enoyl-CoA Hydratase, Chain A, domain 1"/>
    <property type="match status" value="1"/>
</dbReference>
<protein>
    <submittedName>
        <fullName evidence="1">Peptidase S14</fullName>
    </submittedName>
</protein>